<accession>A0A4Y2SXQ2</accession>
<proteinExistence type="predicted"/>
<comment type="caution">
    <text evidence="2">The sequence shown here is derived from an EMBL/GenBank/DDBJ whole genome shotgun (WGS) entry which is preliminary data.</text>
</comment>
<reference evidence="2 3" key="1">
    <citation type="journal article" date="2019" name="Sci. Rep.">
        <title>Orb-weaving spider Araneus ventricosus genome elucidates the spidroin gene catalogue.</title>
        <authorList>
            <person name="Kono N."/>
            <person name="Nakamura H."/>
            <person name="Ohtoshi R."/>
            <person name="Moran D.A.P."/>
            <person name="Shinohara A."/>
            <person name="Yoshida Y."/>
            <person name="Fujiwara M."/>
            <person name="Mori M."/>
            <person name="Tomita M."/>
            <person name="Arakawa K."/>
        </authorList>
    </citation>
    <scope>NUCLEOTIDE SEQUENCE [LARGE SCALE GENOMIC DNA]</scope>
</reference>
<evidence type="ECO:0000313" key="1">
    <source>
        <dbReference type="EMBL" id="GBN92065.1"/>
    </source>
</evidence>
<evidence type="ECO:0000313" key="3">
    <source>
        <dbReference type="Proteomes" id="UP000499080"/>
    </source>
</evidence>
<dbReference type="EMBL" id="BGPR01024200">
    <property type="protein sequence ID" value="GBN92066.1"/>
    <property type="molecule type" value="Genomic_DNA"/>
</dbReference>
<name>A0A4Y2SXQ2_ARAVE</name>
<dbReference type="EMBL" id="BGPR01024199">
    <property type="protein sequence ID" value="GBN92065.1"/>
    <property type="molecule type" value="Genomic_DNA"/>
</dbReference>
<sequence>MSPLYTKTRLVTPLDERKTSLPFPPFREEGNFGPDEAEVLCLVEKCDHVVQDASHGVLEVIVERSQPSRIHVRVRKNNDLNEKKNGLWSNHN</sequence>
<evidence type="ECO:0000313" key="2">
    <source>
        <dbReference type="EMBL" id="GBN92066.1"/>
    </source>
</evidence>
<organism evidence="2 3">
    <name type="scientific">Araneus ventricosus</name>
    <name type="common">Orbweaver spider</name>
    <name type="synonym">Epeira ventricosa</name>
    <dbReference type="NCBI Taxonomy" id="182803"/>
    <lineage>
        <taxon>Eukaryota</taxon>
        <taxon>Metazoa</taxon>
        <taxon>Ecdysozoa</taxon>
        <taxon>Arthropoda</taxon>
        <taxon>Chelicerata</taxon>
        <taxon>Arachnida</taxon>
        <taxon>Araneae</taxon>
        <taxon>Araneomorphae</taxon>
        <taxon>Entelegynae</taxon>
        <taxon>Araneoidea</taxon>
        <taxon>Araneidae</taxon>
        <taxon>Araneus</taxon>
    </lineage>
</organism>
<gene>
    <name evidence="2" type="ORF">AVEN_204937_1</name>
    <name evidence="1" type="ORF">AVEN_271321_1</name>
</gene>
<protein>
    <submittedName>
        <fullName evidence="2">Uncharacterized protein</fullName>
    </submittedName>
</protein>
<keyword evidence="3" id="KW-1185">Reference proteome</keyword>
<dbReference type="AlphaFoldDB" id="A0A4Y2SXQ2"/>
<dbReference type="Proteomes" id="UP000499080">
    <property type="component" value="Unassembled WGS sequence"/>
</dbReference>